<feature type="chain" id="PRO_5002431681" evidence="1">
    <location>
        <begin position="19"/>
        <end position="30"/>
    </location>
</feature>
<protein>
    <submittedName>
        <fullName evidence="2">Uncharacterized protein</fullName>
    </submittedName>
</protein>
<reference evidence="2" key="1">
    <citation type="submission" date="2014-11" db="EMBL/GenBank/DDBJ databases">
        <authorList>
            <person name="Amaro Gonzalez C."/>
        </authorList>
    </citation>
    <scope>NUCLEOTIDE SEQUENCE</scope>
</reference>
<accession>A0A0E9Q5I0</accession>
<evidence type="ECO:0000256" key="1">
    <source>
        <dbReference type="SAM" id="SignalP"/>
    </source>
</evidence>
<dbReference type="AlphaFoldDB" id="A0A0E9Q5I0"/>
<sequence length="30" mass="3467">MTFFKGLILMCNLILALSDLPDRLLQQEVM</sequence>
<keyword evidence="1" id="KW-0732">Signal</keyword>
<reference evidence="2" key="2">
    <citation type="journal article" date="2015" name="Fish Shellfish Immunol.">
        <title>Early steps in the European eel (Anguilla anguilla)-Vibrio vulnificus interaction in the gills: Role of the RtxA13 toxin.</title>
        <authorList>
            <person name="Callol A."/>
            <person name="Pajuelo D."/>
            <person name="Ebbesson L."/>
            <person name="Teles M."/>
            <person name="MacKenzie S."/>
            <person name="Amaro C."/>
        </authorList>
    </citation>
    <scope>NUCLEOTIDE SEQUENCE</scope>
</reference>
<name>A0A0E9Q5I0_ANGAN</name>
<feature type="signal peptide" evidence="1">
    <location>
        <begin position="1"/>
        <end position="18"/>
    </location>
</feature>
<organism evidence="2">
    <name type="scientific">Anguilla anguilla</name>
    <name type="common">European freshwater eel</name>
    <name type="synonym">Muraena anguilla</name>
    <dbReference type="NCBI Taxonomy" id="7936"/>
    <lineage>
        <taxon>Eukaryota</taxon>
        <taxon>Metazoa</taxon>
        <taxon>Chordata</taxon>
        <taxon>Craniata</taxon>
        <taxon>Vertebrata</taxon>
        <taxon>Euteleostomi</taxon>
        <taxon>Actinopterygii</taxon>
        <taxon>Neopterygii</taxon>
        <taxon>Teleostei</taxon>
        <taxon>Anguilliformes</taxon>
        <taxon>Anguillidae</taxon>
        <taxon>Anguilla</taxon>
    </lineage>
</organism>
<evidence type="ECO:0000313" key="2">
    <source>
        <dbReference type="EMBL" id="JAH11605.1"/>
    </source>
</evidence>
<dbReference type="EMBL" id="GBXM01096972">
    <property type="protein sequence ID" value="JAH11605.1"/>
    <property type="molecule type" value="Transcribed_RNA"/>
</dbReference>
<proteinExistence type="predicted"/>